<evidence type="ECO:0000313" key="3">
    <source>
        <dbReference type="Proteomes" id="UP000324222"/>
    </source>
</evidence>
<feature type="compositionally biased region" description="Polar residues" evidence="1">
    <location>
        <begin position="69"/>
        <end position="78"/>
    </location>
</feature>
<name>A0A5B7I9Z5_PORTR</name>
<proteinExistence type="predicted"/>
<keyword evidence="3" id="KW-1185">Reference proteome</keyword>
<accession>A0A5B7I9Z5</accession>
<evidence type="ECO:0000313" key="2">
    <source>
        <dbReference type="EMBL" id="MPC77698.1"/>
    </source>
</evidence>
<evidence type="ECO:0000256" key="1">
    <source>
        <dbReference type="SAM" id="MobiDB-lite"/>
    </source>
</evidence>
<protein>
    <submittedName>
        <fullName evidence="2">Uncharacterized protein</fullName>
    </submittedName>
</protein>
<sequence>MTSKHTNRQTDGQEQYKVVQIQKQIEKEEEIARKFLPIQIHDVTTTTTATATTTTTTTLHSLPRREPNQQDSASVLISRSHLSTPLTFALDSS</sequence>
<dbReference type="Proteomes" id="UP000324222">
    <property type="component" value="Unassembled WGS sequence"/>
</dbReference>
<organism evidence="2 3">
    <name type="scientific">Portunus trituberculatus</name>
    <name type="common">Swimming crab</name>
    <name type="synonym">Neptunus trituberculatus</name>
    <dbReference type="NCBI Taxonomy" id="210409"/>
    <lineage>
        <taxon>Eukaryota</taxon>
        <taxon>Metazoa</taxon>
        <taxon>Ecdysozoa</taxon>
        <taxon>Arthropoda</taxon>
        <taxon>Crustacea</taxon>
        <taxon>Multicrustacea</taxon>
        <taxon>Malacostraca</taxon>
        <taxon>Eumalacostraca</taxon>
        <taxon>Eucarida</taxon>
        <taxon>Decapoda</taxon>
        <taxon>Pleocyemata</taxon>
        <taxon>Brachyura</taxon>
        <taxon>Eubrachyura</taxon>
        <taxon>Portunoidea</taxon>
        <taxon>Portunidae</taxon>
        <taxon>Portuninae</taxon>
        <taxon>Portunus</taxon>
    </lineage>
</organism>
<comment type="caution">
    <text evidence="2">The sequence shown here is derived from an EMBL/GenBank/DDBJ whole genome shotgun (WGS) entry which is preliminary data.</text>
</comment>
<dbReference type="EMBL" id="VSRR010046518">
    <property type="protein sequence ID" value="MPC77698.1"/>
    <property type="molecule type" value="Genomic_DNA"/>
</dbReference>
<reference evidence="2 3" key="1">
    <citation type="submission" date="2019-05" db="EMBL/GenBank/DDBJ databases">
        <title>Another draft genome of Portunus trituberculatus and its Hox gene families provides insights of decapod evolution.</title>
        <authorList>
            <person name="Jeong J.-H."/>
            <person name="Song I."/>
            <person name="Kim S."/>
            <person name="Choi T."/>
            <person name="Kim D."/>
            <person name="Ryu S."/>
            <person name="Kim W."/>
        </authorList>
    </citation>
    <scope>NUCLEOTIDE SEQUENCE [LARGE SCALE GENOMIC DNA]</scope>
    <source>
        <tissue evidence="2">Muscle</tissue>
    </source>
</reference>
<gene>
    <name evidence="2" type="ORF">E2C01_072160</name>
</gene>
<feature type="region of interest" description="Disordered" evidence="1">
    <location>
        <begin position="49"/>
        <end position="78"/>
    </location>
</feature>
<dbReference type="AlphaFoldDB" id="A0A5B7I9Z5"/>
<feature type="compositionally biased region" description="Low complexity" evidence="1">
    <location>
        <begin position="49"/>
        <end position="58"/>
    </location>
</feature>